<evidence type="ECO:0000256" key="1">
    <source>
        <dbReference type="SAM" id="MobiDB-lite"/>
    </source>
</evidence>
<dbReference type="InterPro" id="IPR027728">
    <property type="entry name" value="Topless_fam"/>
</dbReference>
<dbReference type="PANTHER" id="PTHR44083">
    <property type="entry name" value="TOPLESS-RELATED PROTEIN 1-RELATED"/>
    <property type="match status" value="1"/>
</dbReference>
<dbReference type="PANTHER" id="PTHR44083:SF5">
    <property type="entry name" value="PROTEIN TOPLESS-RELATED PROTEIN 2"/>
    <property type="match status" value="1"/>
</dbReference>
<organism evidence="2">
    <name type="scientific">Sesamum angustifolium</name>
    <dbReference type="NCBI Taxonomy" id="2727405"/>
    <lineage>
        <taxon>Eukaryota</taxon>
        <taxon>Viridiplantae</taxon>
        <taxon>Streptophyta</taxon>
        <taxon>Embryophyta</taxon>
        <taxon>Tracheophyta</taxon>
        <taxon>Spermatophyta</taxon>
        <taxon>Magnoliopsida</taxon>
        <taxon>eudicotyledons</taxon>
        <taxon>Gunneridae</taxon>
        <taxon>Pentapetalae</taxon>
        <taxon>asterids</taxon>
        <taxon>lamiids</taxon>
        <taxon>Lamiales</taxon>
        <taxon>Pedaliaceae</taxon>
        <taxon>Sesamum</taxon>
    </lineage>
</organism>
<dbReference type="EMBL" id="JACGWK010000010">
    <property type="protein sequence ID" value="KAL0331019.1"/>
    <property type="molecule type" value="Genomic_DNA"/>
</dbReference>
<evidence type="ECO:0000313" key="2">
    <source>
        <dbReference type="EMBL" id="KAL0331019.1"/>
    </source>
</evidence>
<name>A0AAW2MHL5_9LAMI</name>
<dbReference type="InterPro" id="IPR036322">
    <property type="entry name" value="WD40_repeat_dom_sf"/>
</dbReference>
<protein>
    <submittedName>
        <fullName evidence="2">Protein TOPLESS-RELATED PROTEIN 2</fullName>
    </submittedName>
</protein>
<dbReference type="InterPro" id="IPR001680">
    <property type="entry name" value="WD40_rpt"/>
</dbReference>
<reference evidence="2" key="2">
    <citation type="journal article" date="2024" name="Plant">
        <title>Genomic evolution and insights into agronomic trait innovations of Sesamum species.</title>
        <authorList>
            <person name="Miao H."/>
            <person name="Wang L."/>
            <person name="Qu L."/>
            <person name="Liu H."/>
            <person name="Sun Y."/>
            <person name="Le M."/>
            <person name="Wang Q."/>
            <person name="Wei S."/>
            <person name="Zheng Y."/>
            <person name="Lin W."/>
            <person name="Duan Y."/>
            <person name="Cao H."/>
            <person name="Xiong S."/>
            <person name="Wang X."/>
            <person name="Wei L."/>
            <person name="Li C."/>
            <person name="Ma Q."/>
            <person name="Ju M."/>
            <person name="Zhao R."/>
            <person name="Li G."/>
            <person name="Mu C."/>
            <person name="Tian Q."/>
            <person name="Mei H."/>
            <person name="Zhang T."/>
            <person name="Gao T."/>
            <person name="Zhang H."/>
        </authorList>
    </citation>
    <scope>NUCLEOTIDE SEQUENCE</scope>
    <source>
        <strain evidence="2">G01</strain>
    </source>
</reference>
<gene>
    <name evidence="2" type="ORF">Sangu_1647400</name>
</gene>
<feature type="compositionally biased region" description="Polar residues" evidence="1">
    <location>
        <begin position="382"/>
        <end position="411"/>
    </location>
</feature>
<dbReference type="GO" id="GO:0006355">
    <property type="term" value="P:regulation of DNA-templated transcription"/>
    <property type="evidence" value="ECO:0007669"/>
    <property type="project" value="InterPro"/>
</dbReference>
<feature type="region of interest" description="Disordered" evidence="1">
    <location>
        <begin position="373"/>
        <end position="411"/>
    </location>
</feature>
<dbReference type="SUPFAM" id="SSF50978">
    <property type="entry name" value="WD40 repeat-like"/>
    <property type="match status" value="1"/>
</dbReference>
<sequence>MSEGAIKRTYSGFRKRSLGVVQFDTTKNRFLAAGDEFQIKFWDMDNTNMLTYTDADGGLPASPRLRFNKEGSLLAVTTSDNGIKVLANGDGQRMLRMLETRSLDGARGLSEAVNVKPAIAGALGPIAVCSASPAVDRLIEFNNQCPLAIWYCFQFSFDLLLYICCEVTLHNSGLAVLALASNAVHKLWKWQRNERNPSGKVMTTFMPPPPAATYLAFHPQDNNIIAIGMEDSTIQIYNVRVDELCVWSIDGWEKKKSRPIQAPPGHPTPLIAVCDAQLECLRSWYPRDSLAAPISSAIYSCDGLSIFTGFCDGAIGIFDADSLSLRCRIAPSAYIPSSLSSNGGTFPVVIAAHPSDPNQFALGMSDGAVHIVEPSDGETKWGGSTSQDNGAVPSIPSSSALNSQPSETPSR</sequence>
<dbReference type="SMART" id="SM00320">
    <property type="entry name" value="WD40"/>
    <property type="match status" value="3"/>
</dbReference>
<comment type="caution">
    <text evidence="2">The sequence shown here is derived from an EMBL/GenBank/DDBJ whole genome shotgun (WGS) entry which is preliminary data.</text>
</comment>
<dbReference type="AlphaFoldDB" id="A0AAW2MHL5"/>
<proteinExistence type="predicted"/>
<dbReference type="InterPro" id="IPR015943">
    <property type="entry name" value="WD40/YVTN_repeat-like_dom_sf"/>
</dbReference>
<reference evidence="2" key="1">
    <citation type="submission" date="2020-06" db="EMBL/GenBank/DDBJ databases">
        <authorList>
            <person name="Li T."/>
            <person name="Hu X."/>
            <person name="Zhang T."/>
            <person name="Song X."/>
            <person name="Zhang H."/>
            <person name="Dai N."/>
            <person name="Sheng W."/>
            <person name="Hou X."/>
            <person name="Wei L."/>
        </authorList>
    </citation>
    <scope>NUCLEOTIDE SEQUENCE</scope>
    <source>
        <strain evidence="2">G01</strain>
        <tissue evidence="2">Leaf</tissue>
    </source>
</reference>
<accession>A0AAW2MHL5</accession>
<dbReference type="Gene3D" id="2.130.10.10">
    <property type="entry name" value="YVTN repeat-like/Quinoprotein amine dehydrogenase"/>
    <property type="match status" value="2"/>
</dbReference>